<dbReference type="PANTHER" id="PTHR33525">
    <property type="match status" value="1"/>
</dbReference>
<dbReference type="PROSITE" id="PS51833">
    <property type="entry name" value="HDOD"/>
    <property type="match status" value="1"/>
</dbReference>
<keyword evidence="3" id="KW-1185">Reference proteome</keyword>
<gene>
    <name evidence="2" type="ORF">HII17_00795</name>
</gene>
<dbReference type="Gene3D" id="1.10.3210.10">
    <property type="entry name" value="Hypothetical protein af1432"/>
    <property type="match status" value="1"/>
</dbReference>
<dbReference type="InterPro" id="IPR052340">
    <property type="entry name" value="RNase_Y/CdgJ"/>
</dbReference>
<dbReference type="AlphaFoldDB" id="A0A7Y0L8T8"/>
<dbReference type="RefSeq" id="WP_169073429.1">
    <property type="nucleotide sequence ID" value="NZ_JABBXH010000001.1"/>
</dbReference>
<organism evidence="2 3">
    <name type="scientific">Thalassotalea algicola</name>
    <dbReference type="NCBI Taxonomy" id="2716224"/>
    <lineage>
        <taxon>Bacteria</taxon>
        <taxon>Pseudomonadati</taxon>
        <taxon>Pseudomonadota</taxon>
        <taxon>Gammaproteobacteria</taxon>
        <taxon>Alteromonadales</taxon>
        <taxon>Colwelliaceae</taxon>
        <taxon>Thalassotalea</taxon>
    </lineage>
</organism>
<comment type="caution">
    <text evidence="2">The sequence shown here is derived from an EMBL/GenBank/DDBJ whole genome shotgun (WGS) entry which is preliminary data.</text>
</comment>
<protein>
    <submittedName>
        <fullName evidence="2">HDOD domain-containing protein</fullName>
    </submittedName>
</protein>
<dbReference type="PANTHER" id="PTHR33525:SF6">
    <property type="entry name" value="HDOD DOMAIN-CONTAINING PROTEIN"/>
    <property type="match status" value="1"/>
</dbReference>
<proteinExistence type="predicted"/>
<evidence type="ECO:0000313" key="2">
    <source>
        <dbReference type="EMBL" id="NMP30084.1"/>
    </source>
</evidence>
<evidence type="ECO:0000313" key="3">
    <source>
        <dbReference type="Proteomes" id="UP000568664"/>
    </source>
</evidence>
<reference evidence="2 3" key="1">
    <citation type="submission" date="2020-04" db="EMBL/GenBank/DDBJ databases">
        <title>Thalassotalea sp. M1531, isolated from the surface of marine red alga.</title>
        <authorList>
            <person name="Pang L."/>
            <person name="Lu D.-C."/>
        </authorList>
    </citation>
    <scope>NUCLEOTIDE SEQUENCE [LARGE SCALE GENOMIC DNA]</scope>
    <source>
        <strain evidence="2 3">M1531</strain>
    </source>
</reference>
<dbReference type="InterPro" id="IPR013976">
    <property type="entry name" value="HDOD"/>
</dbReference>
<feature type="domain" description="HDOD" evidence="1">
    <location>
        <begin position="18"/>
        <end position="213"/>
    </location>
</feature>
<evidence type="ECO:0000259" key="1">
    <source>
        <dbReference type="PROSITE" id="PS51833"/>
    </source>
</evidence>
<dbReference type="EMBL" id="JABBXH010000001">
    <property type="protein sequence ID" value="NMP30084.1"/>
    <property type="molecule type" value="Genomic_DNA"/>
</dbReference>
<dbReference type="SUPFAM" id="SSF109604">
    <property type="entry name" value="HD-domain/PDEase-like"/>
    <property type="match status" value="1"/>
</dbReference>
<accession>A0A7Y0L8T8</accession>
<name>A0A7Y0L8T8_9GAMM</name>
<sequence length="279" mass="31538">MLEVDEKVLADIGRGFSVPAQPTLLLQLQEIIKNDDPDLDEIASLISRDVGISAKILKTINSPMYGLARTITDIPKSVKYIGLTGIVSLITSNLIRKSFDQNTCSIALEEFWDNATNIANTAVFIGEKLKRRVAKDKLFTLGLFHDCGIPVMAMKYGNYQSILEHAEKNPSASLTSFEERAYKVSHATIGYYVASSWRLPTDMCQLILRHHERKYLDKLDGSEEQTCFAILKMAENIVHQHKHFTPASDWSYIQDTVLTVLDCDDYDYQDLLEDLDDIL</sequence>
<dbReference type="Proteomes" id="UP000568664">
    <property type="component" value="Unassembled WGS sequence"/>
</dbReference>
<dbReference type="Pfam" id="PF08668">
    <property type="entry name" value="HDOD"/>
    <property type="match status" value="1"/>
</dbReference>